<dbReference type="STRING" id="235985.SAMN05414137_106156"/>
<feature type="domain" description="ABC transmembrane type-2" evidence="7">
    <location>
        <begin position="22"/>
        <end position="253"/>
    </location>
</feature>
<dbReference type="GO" id="GO:0046677">
    <property type="term" value="P:response to antibiotic"/>
    <property type="evidence" value="ECO:0007669"/>
    <property type="project" value="UniProtKB-KW"/>
</dbReference>
<evidence type="ECO:0000259" key="7">
    <source>
        <dbReference type="PROSITE" id="PS51012"/>
    </source>
</evidence>
<dbReference type="InterPro" id="IPR047817">
    <property type="entry name" value="ABC2_TM_bact-type"/>
</dbReference>
<dbReference type="PIRSF" id="PIRSF006648">
    <property type="entry name" value="DrrB"/>
    <property type="match status" value="1"/>
</dbReference>
<proteinExistence type="inferred from homology"/>
<dbReference type="GO" id="GO:0043190">
    <property type="term" value="C:ATP-binding cassette (ABC) transporter complex"/>
    <property type="evidence" value="ECO:0007669"/>
    <property type="project" value="InterPro"/>
</dbReference>
<evidence type="ECO:0000313" key="9">
    <source>
        <dbReference type="Proteomes" id="UP000183015"/>
    </source>
</evidence>
<comment type="subcellular location">
    <subcellularLocation>
        <location evidence="6">Cell membrane</location>
        <topology evidence="6">Multi-pass membrane protein</topology>
    </subcellularLocation>
    <subcellularLocation>
        <location evidence="1">Membrane</location>
        <topology evidence="1">Multi-pass membrane protein</topology>
    </subcellularLocation>
</comment>
<feature type="transmembrane region" description="Helical" evidence="6">
    <location>
        <begin position="20"/>
        <end position="46"/>
    </location>
</feature>
<dbReference type="GO" id="GO:0140359">
    <property type="term" value="F:ABC-type transporter activity"/>
    <property type="evidence" value="ECO:0007669"/>
    <property type="project" value="InterPro"/>
</dbReference>
<evidence type="ECO:0000256" key="4">
    <source>
        <dbReference type="ARBA" id="ARBA00023136"/>
    </source>
</evidence>
<evidence type="ECO:0000256" key="3">
    <source>
        <dbReference type="ARBA" id="ARBA00022989"/>
    </source>
</evidence>
<name>A0A1H7N0J2_STRJI</name>
<keyword evidence="6" id="KW-0813">Transport</keyword>
<dbReference type="PROSITE" id="PS51012">
    <property type="entry name" value="ABC_TM2"/>
    <property type="match status" value="1"/>
</dbReference>
<dbReference type="OrthoDB" id="9778589at2"/>
<keyword evidence="9" id="KW-1185">Reference proteome</keyword>
<evidence type="ECO:0000256" key="5">
    <source>
        <dbReference type="ARBA" id="ARBA00023251"/>
    </source>
</evidence>
<dbReference type="PANTHER" id="PTHR43229:SF2">
    <property type="entry name" value="NODULATION PROTEIN J"/>
    <property type="match status" value="1"/>
</dbReference>
<evidence type="ECO:0000256" key="6">
    <source>
        <dbReference type="RuleBase" id="RU361157"/>
    </source>
</evidence>
<reference evidence="9" key="1">
    <citation type="submission" date="2016-10" db="EMBL/GenBank/DDBJ databases">
        <authorList>
            <person name="Varghese N."/>
        </authorList>
    </citation>
    <scope>NUCLEOTIDE SEQUENCE [LARGE SCALE GENOMIC DNA]</scope>
    <source>
        <strain evidence="9">DSM 45096 / BCRC 16803 / CGMCC 4.1857 / CIP 109030 / JCM 12277 / KCTC 19219 / NBRC 100920 / 33214</strain>
    </source>
</reference>
<evidence type="ECO:0000313" key="8">
    <source>
        <dbReference type="EMBL" id="SEL16944.1"/>
    </source>
</evidence>
<organism evidence="8 9">
    <name type="scientific">Streptacidiphilus jiangxiensis</name>
    <dbReference type="NCBI Taxonomy" id="235985"/>
    <lineage>
        <taxon>Bacteria</taxon>
        <taxon>Bacillati</taxon>
        <taxon>Actinomycetota</taxon>
        <taxon>Actinomycetes</taxon>
        <taxon>Kitasatosporales</taxon>
        <taxon>Streptomycetaceae</taxon>
        <taxon>Streptacidiphilus</taxon>
    </lineage>
</organism>
<feature type="transmembrane region" description="Helical" evidence="6">
    <location>
        <begin position="177"/>
        <end position="203"/>
    </location>
</feature>
<gene>
    <name evidence="8" type="ORF">SAMN05414137_106156</name>
</gene>
<dbReference type="InterPro" id="IPR051784">
    <property type="entry name" value="Nod_factor_ABC_transporter"/>
</dbReference>
<keyword evidence="6" id="KW-1003">Cell membrane</keyword>
<feature type="transmembrane region" description="Helical" evidence="6">
    <location>
        <begin position="111"/>
        <end position="135"/>
    </location>
</feature>
<comment type="similarity">
    <text evidence="6">Belongs to the ABC-2 integral membrane protein family.</text>
</comment>
<comment type="caution">
    <text evidence="6">Lacks conserved residue(s) required for the propagation of feature annotation.</text>
</comment>
<dbReference type="AlphaFoldDB" id="A0A1H7N0J2"/>
<keyword evidence="2 6" id="KW-0812">Transmembrane</keyword>
<dbReference type="eggNOG" id="COG0842">
    <property type="taxonomic scope" value="Bacteria"/>
</dbReference>
<dbReference type="EMBL" id="FOAZ01000006">
    <property type="protein sequence ID" value="SEL16944.1"/>
    <property type="molecule type" value="Genomic_DNA"/>
</dbReference>
<accession>A0A1H7N0J2</accession>
<feature type="transmembrane region" description="Helical" evidence="6">
    <location>
        <begin position="141"/>
        <end position="165"/>
    </location>
</feature>
<dbReference type="InterPro" id="IPR013525">
    <property type="entry name" value="ABC2_TM"/>
</dbReference>
<evidence type="ECO:0000256" key="1">
    <source>
        <dbReference type="ARBA" id="ARBA00004141"/>
    </source>
</evidence>
<protein>
    <recommendedName>
        <fullName evidence="6">Transport permease protein</fullName>
    </recommendedName>
</protein>
<dbReference type="PANTHER" id="PTHR43229">
    <property type="entry name" value="NODULATION PROTEIN J"/>
    <property type="match status" value="1"/>
</dbReference>
<sequence>MSPLAWREFSYWMRHYRRTWRGTVVISVANPLLFLTAMGVGLGRLVGPGSAPLHGTPYLQYLAPGLLAAASMQTAFVEAGRPVLTAVRPQGSYRAAVATPLEPRDVHAGHLLFVAFRLLTSASAFVAVLFCFDGFHTPRTLLLVPAALLTGLAFAAPIAAWAVGLDGPTPLMSLLRFVLMPLYMFSGTFFTIGQLPAALRVLARLTPLWHGVDLCRGLAEGTATAGSVLLHTTYLAALAGAGLVAGRRAYTRRLHG</sequence>
<dbReference type="Pfam" id="PF01061">
    <property type="entry name" value="ABC2_membrane"/>
    <property type="match status" value="1"/>
</dbReference>
<keyword evidence="3 6" id="KW-1133">Transmembrane helix</keyword>
<evidence type="ECO:0000256" key="2">
    <source>
        <dbReference type="ARBA" id="ARBA00022692"/>
    </source>
</evidence>
<dbReference type="InterPro" id="IPR000412">
    <property type="entry name" value="ABC_2_transport"/>
</dbReference>
<dbReference type="RefSeq" id="WP_042447201.1">
    <property type="nucleotide sequence ID" value="NZ_BBPN01000012.1"/>
</dbReference>
<keyword evidence="5" id="KW-0046">Antibiotic resistance</keyword>
<dbReference type="Proteomes" id="UP000183015">
    <property type="component" value="Unassembled WGS sequence"/>
</dbReference>
<keyword evidence="4 6" id="KW-0472">Membrane</keyword>